<dbReference type="GeneID" id="19951995"/>
<evidence type="ECO:0000256" key="1">
    <source>
        <dbReference type="SAM" id="MobiDB-lite"/>
    </source>
</evidence>
<dbReference type="SUPFAM" id="SSF51206">
    <property type="entry name" value="cAMP-binding domain-like"/>
    <property type="match status" value="1"/>
</dbReference>
<dbReference type="RefSeq" id="XP_008615522.1">
    <property type="nucleotide sequence ID" value="XM_008617300.1"/>
</dbReference>
<gene>
    <name evidence="3" type="ORF">SDRG_11268</name>
</gene>
<reference evidence="3 4" key="1">
    <citation type="submission" date="2012-04" db="EMBL/GenBank/DDBJ databases">
        <title>The Genome Sequence of Saprolegnia declina VS20.</title>
        <authorList>
            <consortium name="The Broad Institute Genome Sequencing Platform"/>
            <person name="Russ C."/>
            <person name="Nusbaum C."/>
            <person name="Tyler B."/>
            <person name="van West P."/>
            <person name="Dieguez-Uribeondo J."/>
            <person name="de Bruijn I."/>
            <person name="Tripathy S."/>
            <person name="Jiang R."/>
            <person name="Young S.K."/>
            <person name="Zeng Q."/>
            <person name="Gargeya S."/>
            <person name="Fitzgerald M."/>
            <person name="Haas B."/>
            <person name="Abouelleil A."/>
            <person name="Alvarado L."/>
            <person name="Arachchi H.M."/>
            <person name="Berlin A."/>
            <person name="Chapman S.B."/>
            <person name="Goldberg J."/>
            <person name="Griggs A."/>
            <person name="Gujja S."/>
            <person name="Hansen M."/>
            <person name="Howarth C."/>
            <person name="Imamovic A."/>
            <person name="Larimer J."/>
            <person name="McCowen C."/>
            <person name="Montmayeur A."/>
            <person name="Murphy C."/>
            <person name="Neiman D."/>
            <person name="Pearson M."/>
            <person name="Priest M."/>
            <person name="Roberts A."/>
            <person name="Saif S."/>
            <person name="Shea T."/>
            <person name="Sisk P."/>
            <person name="Sykes S."/>
            <person name="Wortman J."/>
            <person name="Nusbaum C."/>
            <person name="Birren B."/>
        </authorList>
    </citation>
    <scope>NUCLEOTIDE SEQUENCE [LARGE SCALE GENOMIC DNA]</scope>
    <source>
        <strain evidence="3 4">VS20</strain>
    </source>
</reference>
<organism evidence="3 4">
    <name type="scientific">Saprolegnia diclina (strain VS20)</name>
    <dbReference type="NCBI Taxonomy" id="1156394"/>
    <lineage>
        <taxon>Eukaryota</taxon>
        <taxon>Sar</taxon>
        <taxon>Stramenopiles</taxon>
        <taxon>Oomycota</taxon>
        <taxon>Saprolegniomycetes</taxon>
        <taxon>Saprolegniales</taxon>
        <taxon>Saprolegniaceae</taxon>
        <taxon>Saprolegnia</taxon>
    </lineage>
</organism>
<dbReference type="OMA" id="SICKTKF"/>
<dbReference type="eggNOG" id="ENOG502SGB8">
    <property type="taxonomic scope" value="Eukaryota"/>
</dbReference>
<protein>
    <recommendedName>
        <fullName evidence="2">Cyclic nucleotide-binding domain-containing protein</fullName>
    </recommendedName>
</protein>
<dbReference type="Gene3D" id="2.60.120.10">
    <property type="entry name" value="Jelly Rolls"/>
    <property type="match status" value="1"/>
</dbReference>
<evidence type="ECO:0000313" key="4">
    <source>
        <dbReference type="Proteomes" id="UP000030762"/>
    </source>
</evidence>
<keyword evidence="4" id="KW-1185">Reference proteome</keyword>
<dbReference type="Proteomes" id="UP000030762">
    <property type="component" value="Unassembled WGS sequence"/>
</dbReference>
<feature type="domain" description="Cyclic nucleotide-binding" evidence="2">
    <location>
        <begin position="29"/>
        <end position="117"/>
    </location>
</feature>
<name>T0RFL9_SAPDV</name>
<accession>T0RFL9</accession>
<dbReference type="InterPro" id="IPR000595">
    <property type="entry name" value="cNMP-bd_dom"/>
</dbReference>
<dbReference type="Pfam" id="PF00027">
    <property type="entry name" value="cNMP_binding"/>
    <property type="match status" value="1"/>
</dbReference>
<proteinExistence type="predicted"/>
<sequence>MLHHVHYTDVVLSIPILSHIAKTIPWETLLQLLSARHFVLGQKVLAAGSVPHEIYFVVEGQFALRSSDAALQHLCDPGSVLCAHALLARAPLPYDIVALRYKSTLLSICKTKFKTVLKQAGAEAWITNLASADAATVQDPKTQRGTTKESAPPDTIPIEYDLDNAILVLHEPLNPADLAVAPAMNPTCLQAKANRARRLESLHVPEQYGAKPLASTPSRRSAPRVTKEKPVGRLLRPLEHDATWFRDANGNVVVHAKRDVGCELREDVAAPDVPKPGRFTRVGKAELTPMRLHIHQNSPLQVPMTSNLSLQRSLEQSQRPCQVPVVLAPEHHTGSRSLGYKLLRTSSNQRAPL</sequence>
<feature type="region of interest" description="Disordered" evidence="1">
    <location>
        <begin position="203"/>
        <end position="230"/>
    </location>
</feature>
<dbReference type="VEuPathDB" id="FungiDB:SDRG_11268"/>
<evidence type="ECO:0000313" key="3">
    <source>
        <dbReference type="EMBL" id="EQC31083.1"/>
    </source>
</evidence>
<dbReference type="InterPro" id="IPR018490">
    <property type="entry name" value="cNMP-bd_dom_sf"/>
</dbReference>
<dbReference type="AlphaFoldDB" id="T0RFL9"/>
<dbReference type="EMBL" id="JH767171">
    <property type="protein sequence ID" value="EQC31083.1"/>
    <property type="molecule type" value="Genomic_DNA"/>
</dbReference>
<dbReference type="OrthoDB" id="72011at2759"/>
<feature type="compositionally biased region" description="Polar residues" evidence="1">
    <location>
        <begin position="139"/>
        <end position="149"/>
    </location>
</feature>
<dbReference type="CDD" id="cd00038">
    <property type="entry name" value="CAP_ED"/>
    <property type="match status" value="1"/>
</dbReference>
<feature type="region of interest" description="Disordered" evidence="1">
    <location>
        <begin position="136"/>
        <end position="155"/>
    </location>
</feature>
<dbReference type="InterPro" id="IPR014710">
    <property type="entry name" value="RmlC-like_jellyroll"/>
</dbReference>
<evidence type="ECO:0000259" key="2">
    <source>
        <dbReference type="PROSITE" id="PS50042"/>
    </source>
</evidence>
<dbReference type="InParanoid" id="T0RFL9"/>
<dbReference type="PROSITE" id="PS50042">
    <property type="entry name" value="CNMP_BINDING_3"/>
    <property type="match status" value="1"/>
</dbReference>